<organism evidence="5 6">
    <name type="scientific">Ktedonosporobacter rubrisoli</name>
    <dbReference type="NCBI Taxonomy" id="2509675"/>
    <lineage>
        <taxon>Bacteria</taxon>
        <taxon>Bacillati</taxon>
        <taxon>Chloroflexota</taxon>
        <taxon>Ktedonobacteria</taxon>
        <taxon>Ktedonobacterales</taxon>
        <taxon>Ktedonosporobacteraceae</taxon>
        <taxon>Ktedonosporobacter</taxon>
    </lineage>
</organism>
<dbReference type="SUPFAM" id="SSF46894">
    <property type="entry name" value="C-terminal effector domain of the bipartite response regulators"/>
    <property type="match status" value="1"/>
</dbReference>
<evidence type="ECO:0000256" key="1">
    <source>
        <dbReference type="ARBA" id="ARBA00023015"/>
    </source>
</evidence>
<keyword evidence="2" id="KW-0238">DNA-binding</keyword>
<dbReference type="Pfam" id="PF17874">
    <property type="entry name" value="TPR_MalT"/>
    <property type="match status" value="1"/>
</dbReference>
<proteinExistence type="predicted"/>
<dbReference type="PROSITE" id="PS50043">
    <property type="entry name" value="HTH_LUXR_2"/>
    <property type="match status" value="1"/>
</dbReference>
<dbReference type="RefSeq" id="WP_129894334.1">
    <property type="nucleotide sequence ID" value="NZ_CP035758.1"/>
</dbReference>
<dbReference type="InterPro" id="IPR059106">
    <property type="entry name" value="WHD_MalT"/>
</dbReference>
<dbReference type="PRINTS" id="PR00038">
    <property type="entry name" value="HTHLUXR"/>
</dbReference>
<evidence type="ECO:0000256" key="2">
    <source>
        <dbReference type="ARBA" id="ARBA00023125"/>
    </source>
</evidence>
<dbReference type="Proteomes" id="UP000290365">
    <property type="component" value="Chromosome"/>
</dbReference>
<gene>
    <name evidence="5" type="ORF">EPA93_47825</name>
</gene>
<evidence type="ECO:0000313" key="6">
    <source>
        <dbReference type="Proteomes" id="UP000290365"/>
    </source>
</evidence>
<dbReference type="PANTHER" id="PTHR44688">
    <property type="entry name" value="DNA-BINDING TRANSCRIPTIONAL ACTIVATOR DEVR_DOSR"/>
    <property type="match status" value="1"/>
</dbReference>
<protein>
    <recommendedName>
        <fullName evidence="4">HTH luxR-type domain-containing protein</fullName>
    </recommendedName>
</protein>
<name>A0A4P6K4L5_KTERU</name>
<dbReference type="InterPro" id="IPR027417">
    <property type="entry name" value="P-loop_NTPase"/>
</dbReference>
<dbReference type="Pfam" id="PF00196">
    <property type="entry name" value="GerE"/>
    <property type="match status" value="1"/>
</dbReference>
<dbReference type="SMART" id="SM00028">
    <property type="entry name" value="TPR"/>
    <property type="match status" value="4"/>
</dbReference>
<dbReference type="Gene3D" id="1.10.10.10">
    <property type="entry name" value="Winged helix-like DNA-binding domain superfamily/Winged helix DNA-binding domain"/>
    <property type="match status" value="1"/>
</dbReference>
<sequence length="1044" mass="117158">MPKVAKNALIWHPEQGIYELHTQGKIFQGSLAEDNEQWFSWLNPLTSFTFLGQFGRLTLRKEKRARGESYWYAYRSQGHKTIKKYIGRSTDLTPGRLEATAQAIAKAQVSSPSTASAPPSVQLQAEAFPASEKADSAANIAQEHLLLLAPKFSLPRLHTSLIARERLLKRLDAILEHKLALVSAPAGFGKTTLVSQWIASHNQHLPVSWISLDASDNDPIRFWHYVVVAFRSLHEKFGEKSLPFLLQRPFMRNLPLSLSVLNPFLTSILNELTAFTGGGLLVLEDYHLITTPLIHETVSKLLEHLPSNFHVIIITRSDPPLPLARLRAQGNSIEIQADEIRFSLQDTQAFLQHALPFSLTLEVVQHLERRTEGWIAGLRLLTFTLQRYSSPQEIEEFLVSFAGNHRHILEYFVSEVLNTQPQKLQTFLLKTSILTCLTGSLCNAVTESDDGSQLLGILEQANLFVQPLHSQGDWYRYHALFAEALQHEARRQLGAKTLKLCYSRASEWYEHHGMFNEAIETALSAGQFSRIYTLIEKGFKQFSFTTTGELHTLKRWLEQIPEENIAQFPGLLLLSAIVMLFTQGQLKRGRTLEARIIALLQKAEQAWQESGNIARIGETLALHALVIVLCSGDMLQAGPLARQALTYLPTEEQTYRGISLGILGEYERLSGQLNSARQTLLQAYALNTNAGDRHAAGAALFCLGKVNLHQGELRQASEFFQRVLAQAGDDLSDQFEALLGLAEIAYEWNQLKTAEQQAQQALELSKAIAPESRHLRASLLLISILHARGEASLAQEQLLALIAQASISPVLPRKLYTYLARLRLFTNDMSVTTDWLTTHLPADDSISCQQKEREQLLKARVFLAHKQFSKAQSLLERCLADAQQDMRVHTALQIQLLQAQVLLAQGQLPQATQTFKSCLKQAQSEGYCRLFLDEGEPIKTLLHATLPSLNEDSLFAYARRINLAFADPLAEMSSQPTSREILSPQEQRVLQLLAMGHSKPNIADELIVSINTVKTQVKSIYRKLGVSSRKEACAIARRRNLLRE</sequence>
<keyword evidence="3" id="KW-0804">Transcription</keyword>
<keyword evidence="6" id="KW-1185">Reference proteome</keyword>
<dbReference type="GO" id="GO:0003677">
    <property type="term" value="F:DNA binding"/>
    <property type="evidence" value="ECO:0007669"/>
    <property type="project" value="UniProtKB-KW"/>
</dbReference>
<evidence type="ECO:0000259" key="4">
    <source>
        <dbReference type="PROSITE" id="PS50043"/>
    </source>
</evidence>
<dbReference type="OrthoDB" id="223734at2"/>
<dbReference type="Gene3D" id="1.25.40.10">
    <property type="entry name" value="Tetratricopeptide repeat domain"/>
    <property type="match status" value="1"/>
</dbReference>
<feature type="domain" description="HTH luxR-type" evidence="4">
    <location>
        <begin position="975"/>
        <end position="1040"/>
    </location>
</feature>
<dbReference type="KEGG" id="kbs:EPA93_47825"/>
<dbReference type="CDD" id="cd06170">
    <property type="entry name" value="LuxR_C_like"/>
    <property type="match status" value="1"/>
</dbReference>
<dbReference type="InterPro" id="IPR019734">
    <property type="entry name" value="TPR_rpt"/>
</dbReference>
<dbReference type="GO" id="GO:0006355">
    <property type="term" value="P:regulation of DNA-templated transcription"/>
    <property type="evidence" value="ECO:0007669"/>
    <property type="project" value="InterPro"/>
</dbReference>
<evidence type="ECO:0000256" key="3">
    <source>
        <dbReference type="ARBA" id="ARBA00023163"/>
    </source>
</evidence>
<evidence type="ECO:0000313" key="5">
    <source>
        <dbReference type="EMBL" id="QBD83268.1"/>
    </source>
</evidence>
<dbReference type="PANTHER" id="PTHR44688:SF16">
    <property type="entry name" value="DNA-BINDING TRANSCRIPTIONAL ACTIVATOR DEVR_DOSR"/>
    <property type="match status" value="1"/>
</dbReference>
<dbReference type="SMART" id="SM00421">
    <property type="entry name" value="HTH_LUXR"/>
    <property type="match status" value="1"/>
</dbReference>
<dbReference type="InterPro" id="IPR000792">
    <property type="entry name" value="Tscrpt_reg_LuxR_C"/>
</dbReference>
<dbReference type="EMBL" id="CP035758">
    <property type="protein sequence ID" value="QBD83268.1"/>
    <property type="molecule type" value="Genomic_DNA"/>
</dbReference>
<dbReference type="InterPro" id="IPR016032">
    <property type="entry name" value="Sig_transdc_resp-reg_C-effctor"/>
</dbReference>
<dbReference type="Gene3D" id="3.40.50.300">
    <property type="entry name" value="P-loop containing nucleotide triphosphate hydrolases"/>
    <property type="match status" value="1"/>
</dbReference>
<dbReference type="SUPFAM" id="SSF52540">
    <property type="entry name" value="P-loop containing nucleoside triphosphate hydrolases"/>
    <property type="match status" value="1"/>
</dbReference>
<dbReference type="SUPFAM" id="SSF48452">
    <property type="entry name" value="TPR-like"/>
    <property type="match status" value="1"/>
</dbReference>
<dbReference type="InterPro" id="IPR036388">
    <property type="entry name" value="WH-like_DNA-bd_sf"/>
</dbReference>
<dbReference type="InterPro" id="IPR041617">
    <property type="entry name" value="TPR_MalT"/>
</dbReference>
<dbReference type="InterPro" id="IPR011990">
    <property type="entry name" value="TPR-like_helical_dom_sf"/>
</dbReference>
<dbReference type="AlphaFoldDB" id="A0A4P6K4L5"/>
<accession>A0A4P6K4L5</accession>
<dbReference type="Pfam" id="PF25873">
    <property type="entry name" value="WHD_MalT"/>
    <property type="match status" value="1"/>
</dbReference>
<reference evidence="5 6" key="1">
    <citation type="submission" date="2019-01" db="EMBL/GenBank/DDBJ databases">
        <title>Ktedonosporobacter rubrisoli SCAWS-G2.</title>
        <authorList>
            <person name="Huang Y."/>
            <person name="Yan B."/>
        </authorList>
    </citation>
    <scope>NUCLEOTIDE SEQUENCE [LARGE SCALE GENOMIC DNA]</scope>
    <source>
        <strain evidence="5 6">SCAWS-G2</strain>
    </source>
</reference>
<keyword evidence="1" id="KW-0805">Transcription regulation</keyword>